<comment type="caution">
    <text evidence="2">The sequence shown here is derived from an EMBL/GenBank/DDBJ whole genome shotgun (WGS) entry which is preliminary data.</text>
</comment>
<dbReference type="AlphaFoldDB" id="A0AA88AGP2"/>
<feature type="region of interest" description="Disordered" evidence="1">
    <location>
        <begin position="1"/>
        <end position="63"/>
    </location>
</feature>
<gene>
    <name evidence="2" type="ORF">TIFTF001_009310</name>
</gene>
<reference evidence="2" key="1">
    <citation type="submission" date="2023-07" db="EMBL/GenBank/DDBJ databases">
        <title>draft genome sequence of fig (Ficus carica).</title>
        <authorList>
            <person name="Takahashi T."/>
            <person name="Nishimura K."/>
        </authorList>
    </citation>
    <scope>NUCLEOTIDE SEQUENCE</scope>
</reference>
<dbReference type="EMBL" id="BTGU01000010">
    <property type="protein sequence ID" value="GMN40086.1"/>
    <property type="molecule type" value="Genomic_DNA"/>
</dbReference>
<accession>A0AA88AGP2</accession>
<proteinExistence type="predicted"/>
<name>A0AA88AGP2_FICCA</name>
<organism evidence="2 3">
    <name type="scientific">Ficus carica</name>
    <name type="common">Common fig</name>
    <dbReference type="NCBI Taxonomy" id="3494"/>
    <lineage>
        <taxon>Eukaryota</taxon>
        <taxon>Viridiplantae</taxon>
        <taxon>Streptophyta</taxon>
        <taxon>Embryophyta</taxon>
        <taxon>Tracheophyta</taxon>
        <taxon>Spermatophyta</taxon>
        <taxon>Magnoliopsida</taxon>
        <taxon>eudicotyledons</taxon>
        <taxon>Gunneridae</taxon>
        <taxon>Pentapetalae</taxon>
        <taxon>rosids</taxon>
        <taxon>fabids</taxon>
        <taxon>Rosales</taxon>
        <taxon>Moraceae</taxon>
        <taxon>Ficeae</taxon>
        <taxon>Ficus</taxon>
    </lineage>
</organism>
<evidence type="ECO:0000313" key="3">
    <source>
        <dbReference type="Proteomes" id="UP001187192"/>
    </source>
</evidence>
<feature type="compositionally biased region" description="Polar residues" evidence="1">
    <location>
        <begin position="1"/>
        <end position="17"/>
    </location>
</feature>
<evidence type="ECO:0000256" key="1">
    <source>
        <dbReference type="SAM" id="MobiDB-lite"/>
    </source>
</evidence>
<dbReference type="Proteomes" id="UP001187192">
    <property type="component" value="Unassembled WGS sequence"/>
</dbReference>
<sequence length="104" mass="11150">MDELNGTQTLVQTTQVMDLTEEEDAAAARTAKQLSTSGRGETSDEGSESSGSATPLDRAGGRPVYTMDYFTSAVTPEYLESLWEEFEIPSDVELVVPGPNDLAS</sequence>
<evidence type="ECO:0000313" key="2">
    <source>
        <dbReference type="EMBL" id="GMN40086.1"/>
    </source>
</evidence>
<protein>
    <submittedName>
        <fullName evidence="2">Uncharacterized protein</fullName>
    </submittedName>
</protein>
<keyword evidence="3" id="KW-1185">Reference proteome</keyword>